<dbReference type="PROSITE" id="PS50893">
    <property type="entry name" value="ABC_TRANSPORTER_2"/>
    <property type="match status" value="1"/>
</dbReference>
<name>A0ABU0H954_9HYPH</name>
<comment type="caution">
    <text evidence="6">The sequence shown here is derived from an EMBL/GenBank/DDBJ whole genome shotgun (WGS) entry which is preliminary data.</text>
</comment>
<dbReference type="InterPro" id="IPR003439">
    <property type="entry name" value="ABC_transporter-like_ATP-bd"/>
</dbReference>
<dbReference type="InterPro" id="IPR017871">
    <property type="entry name" value="ABC_transporter-like_CS"/>
</dbReference>
<dbReference type="SUPFAM" id="SSF52540">
    <property type="entry name" value="P-loop containing nucleoside triphosphate hydrolases"/>
    <property type="match status" value="1"/>
</dbReference>
<dbReference type="PANTHER" id="PTHR42788">
    <property type="entry name" value="TAURINE IMPORT ATP-BINDING PROTEIN-RELATED"/>
    <property type="match status" value="1"/>
</dbReference>
<dbReference type="Gene3D" id="3.40.50.300">
    <property type="entry name" value="P-loop containing nucleotide triphosphate hydrolases"/>
    <property type="match status" value="1"/>
</dbReference>
<evidence type="ECO:0000256" key="4">
    <source>
        <dbReference type="ARBA" id="ARBA00022840"/>
    </source>
</evidence>
<dbReference type="Pfam" id="PF00005">
    <property type="entry name" value="ABC_tran"/>
    <property type="match status" value="1"/>
</dbReference>
<evidence type="ECO:0000313" key="6">
    <source>
        <dbReference type="EMBL" id="MDQ0438810.1"/>
    </source>
</evidence>
<dbReference type="PROSITE" id="PS00211">
    <property type="entry name" value="ABC_TRANSPORTER_1"/>
    <property type="match status" value="1"/>
</dbReference>
<dbReference type="SMART" id="SM00382">
    <property type="entry name" value="AAA"/>
    <property type="match status" value="1"/>
</dbReference>
<protein>
    <submittedName>
        <fullName evidence="6">NitT/TauT family transport system ATP-binding protein</fullName>
    </submittedName>
</protein>
<dbReference type="Proteomes" id="UP001241603">
    <property type="component" value="Unassembled WGS sequence"/>
</dbReference>
<comment type="similarity">
    <text evidence="1">Belongs to the ABC transporter superfamily.</text>
</comment>
<dbReference type="GO" id="GO:0005524">
    <property type="term" value="F:ATP binding"/>
    <property type="evidence" value="ECO:0007669"/>
    <property type="project" value="UniProtKB-KW"/>
</dbReference>
<dbReference type="PANTHER" id="PTHR42788:SF13">
    <property type="entry name" value="ALIPHATIC SULFONATES IMPORT ATP-BINDING PROTEIN SSUB"/>
    <property type="match status" value="1"/>
</dbReference>
<gene>
    <name evidence="6" type="ORF">QO014_003205</name>
</gene>
<dbReference type="CDD" id="cd03293">
    <property type="entry name" value="ABC_NrtD_SsuB_transporters"/>
    <property type="match status" value="1"/>
</dbReference>
<organism evidence="6 7">
    <name type="scientific">Kaistia dalseonensis</name>
    <dbReference type="NCBI Taxonomy" id="410840"/>
    <lineage>
        <taxon>Bacteria</taxon>
        <taxon>Pseudomonadati</taxon>
        <taxon>Pseudomonadota</taxon>
        <taxon>Alphaproteobacteria</taxon>
        <taxon>Hyphomicrobiales</taxon>
        <taxon>Kaistiaceae</taxon>
        <taxon>Kaistia</taxon>
    </lineage>
</organism>
<dbReference type="EMBL" id="JAUSVO010000004">
    <property type="protein sequence ID" value="MDQ0438810.1"/>
    <property type="molecule type" value="Genomic_DNA"/>
</dbReference>
<evidence type="ECO:0000259" key="5">
    <source>
        <dbReference type="PROSITE" id="PS50893"/>
    </source>
</evidence>
<accession>A0ABU0H954</accession>
<keyword evidence="2" id="KW-0813">Transport</keyword>
<evidence type="ECO:0000256" key="3">
    <source>
        <dbReference type="ARBA" id="ARBA00022741"/>
    </source>
</evidence>
<evidence type="ECO:0000256" key="1">
    <source>
        <dbReference type="ARBA" id="ARBA00005417"/>
    </source>
</evidence>
<feature type="domain" description="ABC transporter" evidence="5">
    <location>
        <begin position="10"/>
        <end position="246"/>
    </location>
</feature>
<dbReference type="InterPro" id="IPR003593">
    <property type="entry name" value="AAA+_ATPase"/>
</dbReference>
<dbReference type="InterPro" id="IPR050166">
    <property type="entry name" value="ABC_transporter_ATP-bind"/>
</dbReference>
<dbReference type="RefSeq" id="WP_266349698.1">
    <property type="nucleotide sequence ID" value="NZ_JAPKNG010000004.1"/>
</dbReference>
<sequence>MNSAANSRMIEIVHVNRTFQRADGQMVKAVDNVSVVIKEGEFVCLVGPSGCGKTTLLQMVAGLLEPSDGGIAVAGREISGPGRERGMVFQKDSVFPWMRVIDNVEYGLKCRGVPAAQRREIARTYLERVGLGHVEKAWPRELSGGMLKRVAIATVFANGSRVLLLDEPFGALDYVTRHQLQSVLLDLWDEGGAAARRTVLFVTHDVDEALSLADRILVFHSGHLVDDLAVTAERPRSTDSLLLPDMVAIKHKLLAHLGLEKRAKPLAIVQDGAAS</sequence>
<reference evidence="6 7" key="1">
    <citation type="submission" date="2023-07" db="EMBL/GenBank/DDBJ databases">
        <title>Genomic Encyclopedia of Type Strains, Phase IV (KMG-IV): sequencing the most valuable type-strain genomes for metagenomic binning, comparative biology and taxonomic classification.</title>
        <authorList>
            <person name="Goeker M."/>
        </authorList>
    </citation>
    <scope>NUCLEOTIDE SEQUENCE [LARGE SCALE GENOMIC DNA]</scope>
    <source>
        <strain evidence="6 7">B6-8</strain>
    </source>
</reference>
<keyword evidence="7" id="KW-1185">Reference proteome</keyword>
<keyword evidence="3" id="KW-0547">Nucleotide-binding</keyword>
<evidence type="ECO:0000256" key="2">
    <source>
        <dbReference type="ARBA" id="ARBA00022448"/>
    </source>
</evidence>
<proteinExistence type="inferred from homology"/>
<keyword evidence="4 6" id="KW-0067">ATP-binding</keyword>
<dbReference type="InterPro" id="IPR027417">
    <property type="entry name" value="P-loop_NTPase"/>
</dbReference>
<evidence type="ECO:0000313" key="7">
    <source>
        <dbReference type="Proteomes" id="UP001241603"/>
    </source>
</evidence>